<dbReference type="SUPFAM" id="SSF56112">
    <property type="entry name" value="Protein kinase-like (PK-like)"/>
    <property type="match status" value="1"/>
</dbReference>
<dbReference type="Gene3D" id="3.30.200.20">
    <property type="entry name" value="Phosphorylase Kinase, domain 1"/>
    <property type="match status" value="1"/>
</dbReference>
<gene>
    <name evidence="1" type="ORF">COU28_00950</name>
</gene>
<dbReference type="InterPro" id="IPR011009">
    <property type="entry name" value="Kinase-like_dom_sf"/>
</dbReference>
<evidence type="ECO:0000313" key="1">
    <source>
        <dbReference type="EMBL" id="PIR78555.1"/>
    </source>
</evidence>
<dbReference type="GO" id="GO:0004672">
    <property type="term" value="F:protein kinase activity"/>
    <property type="evidence" value="ECO:0007669"/>
    <property type="project" value="InterPro"/>
</dbReference>
<dbReference type="PROSITE" id="PS00108">
    <property type="entry name" value="PROTEIN_KINASE_ST"/>
    <property type="match status" value="1"/>
</dbReference>
<dbReference type="AlphaFoldDB" id="A0A2H0TZ93"/>
<dbReference type="Pfam" id="PF01633">
    <property type="entry name" value="Choline_kinase"/>
    <property type="match status" value="1"/>
</dbReference>
<evidence type="ECO:0000313" key="2">
    <source>
        <dbReference type="Proteomes" id="UP000230852"/>
    </source>
</evidence>
<dbReference type="PANTHER" id="PTHR21310">
    <property type="entry name" value="AMINOGLYCOSIDE PHOSPHOTRANSFERASE-RELATED-RELATED"/>
    <property type="match status" value="1"/>
</dbReference>
<sequence length="257" mass="30407">MEKVHEQNILFLKNLFEDEHFDWVNYKHLIDISFFKSGGGTHLYLVANYNQKYLARINYYEGKNEWGVKKQEFDVLKLIEPLKIAPKVYFFSNENSIKQDLTIVEYIEGETLNNISEKNILDIATNLHKLHTSFQFDKCDDTLSTYGDLPYHCNIYNEFANGEDKKIERYFALEGMEKVVEPYNRINKRLGEWFNNLDIFENIIEFCLCHADLKKENILVTSSGIKLIDWECAGVDIRETDIGRLFSYFGRLYHFET</sequence>
<proteinExistence type="predicted"/>
<name>A0A2H0TZ93_9BACT</name>
<dbReference type="InterPro" id="IPR051678">
    <property type="entry name" value="AGP_Transferase"/>
</dbReference>
<dbReference type="InterPro" id="IPR008271">
    <property type="entry name" value="Ser/Thr_kinase_AS"/>
</dbReference>
<reference evidence="2" key="1">
    <citation type="submission" date="2017-09" db="EMBL/GenBank/DDBJ databases">
        <title>Depth-based differentiation of microbial function through sediment-hosted aquifers and enrichment of novel symbionts in the deep terrestrial subsurface.</title>
        <authorList>
            <person name="Probst A.J."/>
            <person name="Ladd B."/>
            <person name="Jarett J.K."/>
            <person name="Geller-Mcgrath D.E."/>
            <person name="Sieber C.M.K."/>
            <person name="Emerson J.B."/>
            <person name="Anantharaman K."/>
            <person name="Thomas B.C."/>
            <person name="Malmstrom R."/>
            <person name="Stieglmeier M."/>
            <person name="Klingl A."/>
            <person name="Woyke T."/>
            <person name="Ryan C.M."/>
            <person name="Banfield J.F."/>
        </authorList>
    </citation>
    <scope>NUCLEOTIDE SEQUENCE [LARGE SCALE GENOMIC DNA]</scope>
</reference>
<evidence type="ECO:0008006" key="3">
    <source>
        <dbReference type="Google" id="ProtNLM"/>
    </source>
</evidence>
<protein>
    <recommendedName>
        <fullName evidence="3">Aminoglycoside phosphotransferase domain-containing protein</fullName>
    </recommendedName>
</protein>
<dbReference type="Gene3D" id="3.90.1200.10">
    <property type="match status" value="1"/>
</dbReference>
<comment type="caution">
    <text evidence="1">The sequence shown here is derived from an EMBL/GenBank/DDBJ whole genome shotgun (WGS) entry which is preliminary data.</text>
</comment>
<dbReference type="EMBL" id="PFBU01000017">
    <property type="protein sequence ID" value="PIR78555.1"/>
    <property type="molecule type" value="Genomic_DNA"/>
</dbReference>
<accession>A0A2H0TZ93</accession>
<dbReference type="Proteomes" id="UP000230852">
    <property type="component" value="Unassembled WGS sequence"/>
</dbReference>
<organism evidence="1 2">
    <name type="scientific">Candidatus Magasanikbacteria bacterium CG10_big_fil_rev_8_21_14_0_10_36_16</name>
    <dbReference type="NCBI Taxonomy" id="1974645"/>
    <lineage>
        <taxon>Bacteria</taxon>
        <taxon>Candidatus Magasanikiibacteriota</taxon>
    </lineage>
</organism>